<dbReference type="PROSITE" id="PS50009">
    <property type="entry name" value="RASGEF_CAT"/>
    <property type="match status" value="1"/>
</dbReference>
<dbReference type="Gene3D" id="1.10.840.10">
    <property type="entry name" value="Ras guanine-nucleotide exchange factors catalytic domain"/>
    <property type="match status" value="1"/>
</dbReference>
<feature type="region of interest" description="Disordered" evidence="3">
    <location>
        <begin position="308"/>
        <end position="327"/>
    </location>
</feature>
<comment type="caution">
    <text evidence="6">The sequence shown here is derived from an EMBL/GenBank/DDBJ whole genome shotgun (WGS) entry which is preliminary data.</text>
</comment>
<evidence type="ECO:0000313" key="7">
    <source>
        <dbReference type="Proteomes" id="UP000703269"/>
    </source>
</evidence>
<dbReference type="InterPro" id="IPR023578">
    <property type="entry name" value="Ras_GEF_dom_sf"/>
</dbReference>
<accession>A0A9P3LA07</accession>
<dbReference type="SMART" id="SM00229">
    <property type="entry name" value="RasGEFN"/>
    <property type="match status" value="1"/>
</dbReference>
<dbReference type="Pfam" id="PF00617">
    <property type="entry name" value="RasGEF"/>
    <property type="match status" value="1"/>
</dbReference>
<name>A0A9P3LA07_9APHY</name>
<keyword evidence="7" id="KW-1185">Reference proteome</keyword>
<dbReference type="InterPro" id="IPR036964">
    <property type="entry name" value="RASGEF_cat_dom_sf"/>
</dbReference>
<evidence type="ECO:0000256" key="3">
    <source>
        <dbReference type="SAM" id="MobiDB-lite"/>
    </source>
</evidence>
<proteinExistence type="predicted"/>
<feature type="domain" description="Ras-GEF" evidence="4">
    <location>
        <begin position="334"/>
        <end position="572"/>
    </location>
</feature>
<reference evidence="6 7" key="1">
    <citation type="submission" date="2021-08" db="EMBL/GenBank/DDBJ databases">
        <title>Draft Genome Sequence of Phanerochaete sordida strain YK-624.</title>
        <authorList>
            <person name="Mori T."/>
            <person name="Dohra H."/>
            <person name="Suzuki T."/>
            <person name="Kawagishi H."/>
            <person name="Hirai H."/>
        </authorList>
    </citation>
    <scope>NUCLEOTIDE SEQUENCE [LARGE SCALE GENOMIC DNA]</scope>
    <source>
        <strain evidence="6 7">YK-624</strain>
    </source>
</reference>
<evidence type="ECO:0000259" key="5">
    <source>
        <dbReference type="PROSITE" id="PS50212"/>
    </source>
</evidence>
<dbReference type="PROSITE" id="PS50212">
    <property type="entry name" value="RASGEF_NTER"/>
    <property type="match status" value="1"/>
</dbReference>
<evidence type="ECO:0000256" key="1">
    <source>
        <dbReference type="ARBA" id="ARBA00022658"/>
    </source>
</evidence>
<evidence type="ECO:0000259" key="4">
    <source>
        <dbReference type="PROSITE" id="PS50009"/>
    </source>
</evidence>
<organism evidence="6 7">
    <name type="scientific">Phanerochaete sordida</name>
    <dbReference type="NCBI Taxonomy" id="48140"/>
    <lineage>
        <taxon>Eukaryota</taxon>
        <taxon>Fungi</taxon>
        <taxon>Dikarya</taxon>
        <taxon>Basidiomycota</taxon>
        <taxon>Agaricomycotina</taxon>
        <taxon>Agaricomycetes</taxon>
        <taxon>Polyporales</taxon>
        <taxon>Phanerochaetaceae</taxon>
        <taxon>Phanerochaete</taxon>
    </lineage>
</organism>
<dbReference type="OrthoDB" id="10255964at2759"/>
<evidence type="ECO:0000313" key="6">
    <source>
        <dbReference type="EMBL" id="GJE86277.1"/>
    </source>
</evidence>
<feature type="domain" description="N-terminal Ras-GEF" evidence="5">
    <location>
        <begin position="170"/>
        <end position="304"/>
    </location>
</feature>
<dbReference type="SMART" id="SM00147">
    <property type="entry name" value="RasGEF"/>
    <property type="match status" value="1"/>
</dbReference>
<evidence type="ECO:0000256" key="2">
    <source>
        <dbReference type="PROSITE-ProRule" id="PRU00168"/>
    </source>
</evidence>
<dbReference type="AlphaFoldDB" id="A0A9P3LA07"/>
<dbReference type="InterPro" id="IPR000651">
    <property type="entry name" value="Ras-like_Gua-exchang_fac_N"/>
</dbReference>
<dbReference type="Pfam" id="PF00618">
    <property type="entry name" value="RasGEF_N"/>
    <property type="match status" value="1"/>
</dbReference>
<feature type="compositionally biased region" description="Acidic residues" evidence="3">
    <location>
        <begin position="104"/>
        <end position="115"/>
    </location>
</feature>
<keyword evidence="1 2" id="KW-0344">Guanine-nucleotide releasing factor</keyword>
<dbReference type="EMBL" id="BPQB01000003">
    <property type="protein sequence ID" value="GJE86277.1"/>
    <property type="molecule type" value="Genomic_DNA"/>
</dbReference>
<feature type="region of interest" description="Disordered" evidence="3">
    <location>
        <begin position="19"/>
        <end position="57"/>
    </location>
</feature>
<dbReference type="CDD" id="cd06224">
    <property type="entry name" value="REM"/>
    <property type="match status" value="1"/>
</dbReference>
<dbReference type="SUPFAM" id="SSF48366">
    <property type="entry name" value="Ras GEF"/>
    <property type="match status" value="1"/>
</dbReference>
<protein>
    <submittedName>
        <fullName evidence="6">Ras GEF</fullName>
    </submittedName>
</protein>
<dbReference type="InterPro" id="IPR001895">
    <property type="entry name" value="RASGEF_cat_dom"/>
</dbReference>
<sequence>MNDSHSPVQELTWNPSELLKLCPSSPAAPPPPPPTPRTALHADTPADPTSVDPSSSFAEDIYPSDTYAACHPRCAHRRLVRLQDGLYFKPLSVLLETASICSQEDGEPQDSEPDSPEEHQSTSSLPRRVDKIRQITGDEIAQAVHAAKIAQASLPWYLRPAYGQELRLDHDGSITAGTLRALVENLAAEPLHPSIEQRFRHAFFSTLCTLGTPDEVFDLLLDQYYQEQPENLTGAEADDWRIKRLFPAQRRVLSVFETWLTRHRMILDDPSIAQRLQSWLNKLIEAAENLSLASEVLKILERLTFEVPSKPSPASKPSKRRRTRDSKHELLRVDPSQLAENLCLYGSRLYSRIAPRECLDWVHTRTGDPVANLLAFCTVHDKLGAWVKQSILWTDNLARRADVFDLWVKVAERCREMHDYASMSAIVTGLSSSVVARLYLTRAHAKRSAHLETLVKLNDPAGNFHTFRQIQRSQTGPCVPFVGPYLTDVVHINDQHRDSTVAAADGAPVRLFNFVKRRKWTDVLETILRHQARPYALEEDTSVMHQIETNLVLASAIDQAAFWAKSEDVQRAERASADLRKGLEAAGF</sequence>
<dbReference type="PANTHER" id="PTHR23113:SF368">
    <property type="entry name" value="CELL DIVISION CONTROL PROTEIN 25"/>
    <property type="match status" value="1"/>
</dbReference>
<dbReference type="GO" id="GO:0007265">
    <property type="term" value="P:Ras protein signal transduction"/>
    <property type="evidence" value="ECO:0007669"/>
    <property type="project" value="TreeGrafter"/>
</dbReference>
<dbReference type="Proteomes" id="UP000703269">
    <property type="component" value="Unassembled WGS sequence"/>
</dbReference>
<dbReference type="InterPro" id="IPR008937">
    <property type="entry name" value="Ras-like_GEF"/>
</dbReference>
<dbReference type="Gene3D" id="1.20.870.10">
    <property type="entry name" value="Son of sevenless (SoS) protein Chain: S domain 1"/>
    <property type="match status" value="1"/>
</dbReference>
<gene>
    <name evidence="6" type="ORF">PsYK624_023570</name>
</gene>
<feature type="region of interest" description="Disordered" evidence="3">
    <location>
        <begin position="101"/>
        <end position="127"/>
    </location>
</feature>
<feature type="compositionally biased region" description="Pro residues" evidence="3">
    <location>
        <begin position="26"/>
        <end position="36"/>
    </location>
</feature>
<dbReference type="GO" id="GO:0005886">
    <property type="term" value="C:plasma membrane"/>
    <property type="evidence" value="ECO:0007669"/>
    <property type="project" value="TreeGrafter"/>
</dbReference>
<dbReference type="GO" id="GO:0005085">
    <property type="term" value="F:guanyl-nucleotide exchange factor activity"/>
    <property type="evidence" value="ECO:0007669"/>
    <property type="project" value="UniProtKB-KW"/>
</dbReference>
<dbReference type="PANTHER" id="PTHR23113">
    <property type="entry name" value="GUANINE NUCLEOTIDE EXCHANGE FACTOR"/>
    <property type="match status" value="1"/>
</dbReference>